<sequence length="124" mass="13585">MERAEKAKSPEMETAGLPPNDMKRFYVNGRHLLREIAGLYVLIPAGETDAPQNRITALNETGRFLWMQFQHPCTVAEAAAAAEAQYTGQPAEMLRGIENFVRAGLRAGLLREASAAEKTEGKAV</sequence>
<dbReference type="Proteomes" id="UP001199424">
    <property type="component" value="Unassembled WGS sequence"/>
</dbReference>
<dbReference type="RefSeq" id="WP_176820658.1">
    <property type="nucleotide sequence ID" value="NZ_JAJEQC010000001.1"/>
</dbReference>
<protein>
    <submittedName>
        <fullName evidence="1">PqqD family peptide modification chaperone</fullName>
    </submittedName>
</protein>
<reference evidence="1" key="1">
    <citation type="submission" date="2021-10" db="EMBL/GenBank/DDBJ databases">
        <title>Anaerobic single-cell dispensing facilitates the cultivation of human gut bacteria.</title>
        <authorList>
            <person name="Afrizal A."/>
        </authorList>
    </citation>
    <scope>NUCLEOTIDE SEQUENCE</scope>
    <source>
        <strain evidence="1">CLA-AA-H250</strain>
    </source>
</reference>
<comment type="caution">
    <text evidence="1">The sequence shown here is derived from an EMBL/GenBank/DDBJ whole genome shotgun (WGS) entry which is preliminary data.</text>
</comment>
<dbReference type="InterPro" id="IPR041881">
    <property type="entry name" value="PqqD_sf"/>
</dbReference>
<name>A0AAE3AIJ9_9FIRM</name>
<organism evidence="1 2">
    <name type="scientific">Hominenteromicrobium mulieris</name>
    <dbReference type="NCBI Taxonomy" id="2885357"/>
    <lineage>
        <taxon>Bacteria</taxon>
        <taxon>Bacillati</taxon>
        <taxon>Bacillota</taxon>
        <taxon>Clostridia</taxon>
        <taxon>Eubacteriales</taxon>
        <taxon>Oscillospiraceae</taxon>
        <taxon>Hominenteromicrobium</taxon>
    </lineage>
</organism>
<dbReference type="Pfam" id="PF05402">
    <property type="entry name" value="PqqD"/>
    <property type="match status" value="1"/>
</dbReference>
<dbReference type="InterPro" id="IPR008792">
    <property type="entry name" value="PQQD"/>
</dbReference>
<dbReference type="AlphaFoldDB" id="A0AAE3AIJ9"/>
<dbReference type="EMBL" id="JAJEQC010000001">
    <property type="protein sequence ID" value="MCC2135445.1"/>
    <property type="molecule type" value="Genomic_DNA"/>
</dbReference>
<accession>A0AAE3AIJ9</accession>
<evidence type="ECO:0000313" key="1">
    <source>
        <dbReference type="EMBL" id="MCC2135445.1"/>
    </source>
</evidence>
<evidence type="ECO:0000313" key="2">
    <source>
        <dbReference type="Proteomes" id="UP001199424"/>
    </source>
</evidence>
<gene>
    <name evidence="1" type="ORF">LKD31_00205</name>
</gene>
<proteinExistence type="predicted"/>
<dbReference type="Gene3D" id="1.10.10.1150">
    <property type="entry name" value="Coenzyme PQQ synthesis protein D (PqqD)"/>
    <property type="match status" value="1"/>
</dbReference>
<keyword evidence="2" id="KW-1185">Reference proteome</keyword>